<dbReference type="AlphaFoldDB" id="A0A8J5NEE2"/>
<comment type="caution">
    <text evidence="2">The sequence shown here is derived from an EMBL/GenBank/DDBJ whole genome shotgun (WGS) entry which is preliminary data.</text>
</comment>
<reference evidence="2" key="1">
    <citation type="submission" date="2021-04" db="EMBL/GenBank/DDBJ databases">
        <title>First draft genome resource for Brassicaceae pathogens Fusarium oxysporum f. sp. raphani and Fusarium oxysporum f. sp. rapae.</title>
        <authorList>
            <person name="Asai S."/>
        </authorList>
    </citation>
    <scope>NUCLEOTIDE SEQUENCE</scope>
    <source>
        <strain evidence="2">Tf1208</strain>
    </source>
</reference>
<proteinExistence type="predicted"/>
<dbReference type="InterPro" id="IPR046797">
    <property type="entry name" value="PDDEXK_12"/>
</dbReference>
<name>A0A8J5NEE2_FUSOX</name>
<dbReference type="EMBL" id="JAELUQ010000021">
    <property type="protein sequence ID" value="KAG7402436.1"/>
    <property type="molecule type" value="Genomic_DNA"/>
</dbReference>
<gene>
    <name evidence="2" type="ORF">Forpe1208_v017219</name>
</gene>
<organism evidence="2 3">
    <name type="scientific">Fusarium oxysporum f. sp. rapae</name>
    <dbReference type="NCBI Taxonomy" id="485398"/>
    <lineage>
        <taxon>Eukaryota</taxon>
        <taxon>Fungi</taxon>
        <taxon>Dikarya</taxon>
        <taxon>Ascomycota</taxon>
        <taxon>Pezizomycotina</taxon>
        <taxon>Sordariomycetes</taxon>
        <taxon>Hypocreomycetidae</taxon>
        <taxon>Hypocreales</taxon>
        <taxon>Nectriaceae</taxon>
        <taxon>Fusarium</taxon>
        <taxon>Fusarium oxysporum species complex</taxon>
    </lineage>
</organism>
<dbReference type="Proteomes" id="UP000694050">
    <property type="component" value="Unassembled WGS sequence"/>
</dbReference>
<evidence type="ECO:0000313" key="2">
    <source>
        <dbReference type="EMBL" id="KAG7402436.1"/>
    </source>
</evidence>
<feature type="domain" description="PD-(D/E)XK nuclease-like" evidence="1">
    <location>
        <begin position="32"/>
        <end position="163"/>
    </location>
</feature>
<evidence type="ECO:0000259" key="1">
    <source>
        <dbReference type="Pfam" id="PF20516"/>
    </source>
</evidence>
<accession>A0A8J5NEE2</accession>
<dbReference type="Pfam" id="PF20516">
    <property type="entry name" value="PDDEXK_12"/>
    <property type="match status" value="1"/>
</dbReference>
<evidence type="ECO:0000313" key="3">
    <source>
        <dbReference type="Proteomes" id="UP000694050"/>
    </source>
</evidence>
<protein>
    <recommendedName>
        <fullName evidence="1">PD-(D/E)XK nuclease-like domain-containing protein</fullName>
    </recommendedName>
</protein>
<sequence length="254" mass="28937">MKAALDQHLKNTAPLDRLHGFMFFEDTNSIKDLDESLDWASAREVLRRALRIADRSGQCSQMLSDESAWNNMVHTPLLELFARDMYSCTNQELLDFISCTTTNVDSAYHRFPDTASRVDYVLRFIPERDPTFHAPSDVMAPCFNWTSDRLLQQYPLAFSIETKLFFAVLSLEIPALLLACSKSSLVCDVCENGLLKSYGRGIKRIYLDFVSSDYFTLSLTLPDLRLARKQPGRIRVTTEDEVKRFAELVELGAA</sequence>